<evidence type="ECO:0000313" key="3">
    <source>
        <dbReference type="Proteomes" id="UP000267821"/>
    </source>
</evidence>
<organism evidence="2 3">
    <name type="scientific">Terfezia boudieri ATCC MYA-4762</name>
    <dbReference type="NCBI Taxonomy" id="1051890"/>
    <lineage>
        <taxon>Eukaryota</taxon>
        <taxon>Fungi</taxon>
        <taxon>Dikarya</taxon>
        <taxon>Ascomycota</taxon>
        <taxon>Pezizomycotina</taxon>
        <taxon>Pezizomycetes</taxon>
        <taxon>Pezizales</taxon>
        <taxon>Pezizaceae</taxon>
        <taxon>Terfezia</taxon>
    </lineage>
</organism>
<proteinExistence type="predicted"/>
<feature type="chain" id="PRO_5018335236" evidence="1">
    <location>
        <begin position="20"/>
        <end position="235"/>
    </location>
</feature>
<evidence type="ECO:0000313" key="2">
    <source>
        <dbReference type="EMBL" id="RPB28991.1"/>
    </source>
</evidence>
<dbReference type="EMBL" id="ML121528">
    <property type="protein sequence ID" value="RPB28991.1"/>
    <property type="molecule type" value="Genomic_DNA"/>
</dbReference>
<reference evidence="2 3" key="1">
    <citation type="journal article" date="2018" name="Nat. Ecol. Evol.">
        <title>Pezizomycetes genomes reveal the molecular basis of ectomycorrhizal truffle lifestyle.</title>
        <authorList>
            <person name="Murat C."/>
            <person name="Payen T."/>
            <person name="Noel B."/>
            <person name="Kuo A."/>
            <person name="Morin E."/>
            <person name="Chen J."/>
            <person name="Kohler A."/>
            <person name="Krizsan K."/>
            <person name="Balestrini R."/>
            <person name="Da Silva C."/>
            <person name="Montanini B."/>
            <person name="Hainaut M."/>
            <person name="Levati E."/>
            <person name="Barry K.W."/>
            <person name="Belfiori B."/>
            <person name="Cichocki N."/>
            <person name="Clum A."/>
            <person name="Dockter R.B."/>
            <person name="Fauchery L."/>
            <person name="Guy J."/>
            <person name="Iotti M."/>
            <person name="Le Tacon F."/>
            <person name="Lindquist E.A."/>
            <person name="Lipzen A."/>
            <person name="Malagnac F."/>
            <person name="Mello A."/>
            <person name="Molinier V."/>
            <person name="Miyauchi S."/>
            <person name="Poulain J."/>
            <person name="Riccioni C."/>
            <person name="Rubini A."/>
            <person name="Sitrit Y."/>
            <person name="Splivallo R."/>
            <person name="Traeger S."/>
            <person name="Wang M."/>
            <person name="Zifcakova L."/>
            <person name="Wipf D."/>
            <person name="Zambonelli A."/>
            <person name="Paolocci F."/>
            <person name="Nowrousian M."/>
            <person name="Ottonello S."/>
            <person name="Baldrian P."/>
            <person name="Spatafora J.W."/>
            <person name="Henrissat B."/>
            <person name="Nagy L.G."/>
            <person name="Aury J.M."/>
            <person name="Wincker P."/>
            <person name="Grigoriev I.V."/>
            <person name="Bonfante P."/>
            <person name="Martin F.M."/>
        </authorList>
    </citation>
    <scope>NUCLEOTIDE SEQUENCE [LARGE SCALE GENOMIC DNA]</scope>
    <source>
        <strain evidence="2 3">ATCC MYA-4762</strain>
    </source>
</reference>
<protein>
    <submittedName>
        <fullName evidence="2">Uncharacterized protein</fullName>
    </submittedName>
</protein>
<sequence>QHILAKLTGLVSLAVSVSLEVGNLPLEALRLQELGRSVTNGQLLDYRSDISDLGEHYPVLAKEFDSLRQDLDSPLPALDSVDISINQLKFAEASTIRRRNQAAKGFENILLQIRQKPGFQNFLLAQSEAELLSAAQGGPIVLLNVTALRSDAILVTTTNVTSIGLPKLSYALLHKYSDIKFDNNELMREFLAWLWKGAVLPVLQELGFYPKIVNPLPRIWWIGVGLMAKVPVHAA</sequence>
<feature type="signal peptide" evidence="1">
    <location>
        <begin position="1"/>
        <end position="19"/>
    </location>
</feature>
<evidence type="ECO:0000256" key="1">
    <source>
        <dbReference type="SAM" id="SignalP"/>
    </source>
</evidence>
<feature type="non-terminal residue" evidence="2">
    <location>
        <position position="1"/>
    </location>
</feature>
<dbReference type="OrthoDB" id="9991317at2759"/>
<gene>
    <name evidence="2" type="ORF">L211DRAFT_745749</name>
</gene>
<dbReference type="InParanoid" id="A0A3N4M9E8"/>
<accession>A0A3N4M9E8</accession>
<dbReference type="STRING" id="1051890.A0A3N4M9E8"/>
<dbReference type="Proteomes" id="UP000267821">
    <property type="component" value="Unassembled WGS sequence"/>
</dbReference>
<dbReference type="AlphaFoldDB" id="A0A3N4M9E8"/>
<keyword evidence="1" id="KW-0732">Signal</keyword>
<name>A0A3N4M9E8_9PEZI</name>
<keyword evidence="3" id="KW-1185">Reference proteome</keyword>
<feature type="non-terminal residue" evidence="2">
    <location>
        <position position="235"/>
    </location>
</feature>